<evidence type="ECO:0000313" key="2">
    <source>
        <dbReference type="EMBL" id="ONK78229.1"/>
    </source>
</evidence>
<dbReference type="Proteomes" id="UP000243459">
    <property type="component" value="Chromosome 2"/>
</dbReference>
<accession>A0A5P1FMM5</accession>
<evidence type="ECO:0000313" key="3">
    <source>
        <dbReference type="Proteomes" id="UP000243459"/>
    </source>
</evidence>
<dbReference type="AlphaFoldDB" id="A0A5P1FMM5"/>
<reference evidence="3" key="1">
    <citation type="journal article" date="2017" name="Nat. Commun.">
        <title>The asparagus genome sheds light on the origin and evolution of a young Y chromosome.</title>
        <authorList>
            <person name="Harkess A."/>
            <person name="Zhou J."/>
            <person name="Xu C."/>
            <person name="Bowers J.E."/>
            <person name="Van der Hulst R."/>
            <person name="Ayyampalayam S."/>
            <person name="Mercati F."/>
            <person name="Riccardi P."/>
            <person name="McKain M.R."/>
            <person name="Kakrana A."/>
            <person name="Tang H."/>
            <person name="Ray J."/>
            <person name="Groenendijk J."/>
            <person name="Arikit S."/>
            <person name="Mathioni S.M."/>
            <person name="Nakano M."/>
            <person name="Shan H."/>
            <person name="Telgmann-Rauber A."/>
            <person name="Kanno A."/>
            <person name="Yue Z."/>
            <person name="Chen H."/>
            <person name="Li W."/>
            <person name="Chen Y."/>
            <person name="Xu X."/>
            <person name="Zhang Y."/>
            <person name="Luo S."/>
            <person name="Chen H."/>
            <person name="Gao J."/>
            <person name="Mao Z."/>
            <person name="Pires J.C."/>
            <person name="Luo M."/>
            <person name="Kudrna D."/>
            <person name="Wing R.A."/>
            <person name="Meyers B.C."/>
            <person name="Yi K."/>
            <person name="Kong H."/>
            <person name="Lavrijsen P."/>
            <person name="Sunseri F."/>
            <person name="Falavigna A."/>
            <person name="Ye Y."/>
            <person name="Leebens-Mack J.H."/>
            <person name="Chen G."/>
        </authorList>
    </citation>
    <scope>NUCLEOTIDE SEQUENCE [LARGE SCALE GENOMIC DNA]</scope>
    <source>
        <strain evidence="3">cv. DH0086</strain>
    </source>
</reference>
<keyword evidence="3" id="KW-1185">Reference proteome</keyword>
<name>A0A5P1FMM5_ASPOF</name>
<protein>
    <submittedName>
        <fullName evidence="2">Uncharacterized protein</fullName>
    </submittedName>
</protein>
<gene>
    <name evidence="2" type="ORF">A4U43_C02F15960</name>
</gene>
<evidence type="ECO:0000256" key="1">
    <source>
        <dbReference type="SAM" id="Coils"/>
    </source>
</evidence>
<keyword evidence="1" id="KW-0175">Coiled coil</keyword>
<proteinExistence type="predicted"/>
<dbReference type="EMBL" id="CM007382">
    <property type="protein sequence ID" value="ONK78229.1"/>
    <property type="molecule type" value="Genomic_DNA"/>
</dbReference>
<dbReference type="Gramene" id="ONK78229">
    <property type="protein sequence ID" value="ONK78229"/>
    <property type="gene ID" value="A4U43_C02F15960"/>
</dbReference>
<sequence length="203" mass="23839">MGSISLSQWPSLATAASGFTRRCGRDMCPTDGRIPWSQLQRKASPLEELRWPYPHGPHRIDEIESEKWEELKMLLTGSSRVGPRHDKEPTLEYRHTPTLYLGRRGSVLVSRLAQLKVVEQFYISCDDKILGEMPDFDFHLSLKSYLIHRALVEQELFSRVEQVRAFFLKLQEESESRKVDLEKVLAAKEDELVRWRRSEDRWR</sequence>
<feature type="coiled-coil region" evidence="1">
    <location>
        <begin position="171"/>
        <end position="198"/>
    </location>
</feature>
<organism evidence="2 3">
    <name type="scientific">Asparagus officinalis</name>
    <name type="common">Garden asparagus</name>
    <dbReference type="NCBI Taxonomy" id="4686"/>
    <lineage>
        <taxon>Eukaryota</taxon>
        <taxon>Viridiplantae</taxon>
        <taxon>Streptophyta</taxon>
        <taxon>Embryophyta</taxon>
        <taxon>Tracheophyta</taxon>
        <taxon>Spermatophyta</taxon>
        <taxon>Magnoliopsida</taxon>
        <taxon>Liliopsida</taxon>
        <taxon>Asparagales</taxon>
        <taxon>Asparagaceae</taxon>
        <taxon>Asparagoideae</taxon>
        <taxon>Asparagus</taxon>
    </lineage>
</organism>